<feature type="compositionally biased region" description="Basic residues" evidence="1">
    <location>
        <begin position="253"/>
        <end position="268"/>
    </location>
</feature>
<feature type="compositionally biased region" description="Polar residues" evidence="1">
    <location>
        <begin position="240"/>
        <end position="252"/>
    </location>
</feature>
<feature type="compositionally biased region" description="Low complexity" evidence="1">
    <location>
        <begin position="565"/>
        <end position="574"/>
    </location>
</feature>
<gene>
    <name evidence="2" type="ORF">DHEL01_v208448</name>
</gene>
<name>A0A2P5HSF1_DIAHE</name>
<comment type="caution">
    <text evidence="2">The sequence shown here is derived from an EMBL/GenBank/DDBJ whole genome shotgun (WGS) entry which is preliminary data.</text>
</comment>
<feature type="compositionally biased region" description="Basic and acidic residues" evidence="1">
    <location>
        <begin position="428"/>
        <end position="437"/>
    </location>
</feature>
<evidence type="ECO:0000256" key="1">
    <source>
        <dbReference type="SAM" id="MobiDB-lite"/>
    </source>
</evidence>
<feature type="compositionally biased region" description="Basic and acidic residues" evidence="1">
    <location>
        <begin position="575"/>
        <end position="584"/>
    </location>
</feature>
<dbReference type="Proteomes" id="UP000094444">
    <property type="component" value="Unassembled WGS sequence"/>
</dbReference>
<dbReference type="InParanoid" id="A0A2P5HSF1"/>
<feature type="region of interest" description="Disordered" evidence="1">
    <location>
        <begin position="64"/>
        <end position="110"/>
    </location>
</feature>
<feature type="compositionally biased region" description="Basic residues" evidence="1">
    <location>
        <begin position="438"/>
        <end position="451"/>
    </location>
</feature>
<proteinExistence type="predicted"/>
<dbReference type="STRING" id="158607.A0A2P5HSF1"/>
<dbReference type="EMBL" id="MAVT02000852">
    <property type="protein sequence ID" value="POS73157.1"/>
    <property type="molecule type" value="Genomic_DNA"/>
</dbReference>
<accession>A0A2P5HSF1</accession>
<keyword evidence="3" id="KW-1185">Reference proteome</keyword>
<feature type="compositionally biased region" description="Low complexity" evidence="1">
    <location>
        <begin position="456"/>
        <end position="470"/>
    </location>
</feature>
<dbReference type="OrthoDB" id="5421421at2759"/>
<feature type="region of interest" description="Disordered" evidence="1">
    <location>
        <begin position="428"/>
        <end position="474"/>
    </location>
</feature>
<evidence type="ECO:0000313" key="2">
    <source>
        <dbReference type="EMBL" id="POS73157.1"/>
    </source>
</evidence>
<reference evidence="2" key="1">
    <citation type="submission" date="2017-09" db="EMBL/GenBank/DDBJ databases">
        <title>Polyketide synthases of a Diaporthe helianthi virulent isolate.</title>
        <authorList>
            <person name="Baroncelli R."/>
        </authorList>
    </citation>
    <scope>NUCLEOTIDE SEQUENCE [LARGE SCALE GENOMIC DNA]</scope>
    <source>
        <strain evidence="2">7/96</strain>
    </source>
</reference>
<feature type="region of interest" description="Disordered" evidence="1">
    <location>
        <begin position="237"/>
        <end position="291"/>
    </location>
</feature>
<feature type="region of interest" description="Disordered" evidence="1">
    <location>
        <begin position="561"/>
        <end position="600"/>
    </location>
</feature>
<evidence type="ECO:0000313" key="3">
    <source>
        <dbReference type="Proteomes" id="UP000094444"/>
    </source>
</evidence>
<protein>
    <submittedName>
        <fullName evidence="2">Uncharacterized protein</fullName>
    </submittedName>
</protein>
<sequence length="653" mass="72724">MASSPQYLAHGAHEQVGTNSPILPDGSCPDEQPTTVSAYPDPDQIYSSVSSVFDQPAIIEDDNLLTPVSSAASPPLHQRSKVQSPYHQPQDSPQCPQQPTPPNTSTMYSYSDYVNSTSQASSPMPIQATMTQAPHDILRAYIQSSPGHEEPIPPPQSAPYFGHYSASSVAVGTEPDGLPSCYITDVMSEGPYGLMRGMPDIHSASYTHRPLAPNMLQQPQQPQQPQQSQYRRDVLPISRLSPTTYGRPTTFQVKRHTSRKPSTRKARFKKEQSTSPPALSQAFASGDASGAGEPIAPEEAVFLDHKTPADLRRLWTIREKWFARKGHGMWENIIRDFLGPEEADALSEDKRTQVKANLQMKIHRGVLRHGMWPARNKAALLRAYARWEEIRYNEILRMFMEELQIEGQPPAYEWKSVHVEAELVKAGLEQKQREPSKARRRRMQIPARHRAAGGLSSSQHTKSSSVHQQQRLPPGFDLTPGFAHYPSQHYGHQQYQPFFVGGGHKREMSAGSSSYEMLVEQLSAQPQPPLTDEQHEQLIDECLERSPFETDLDPAMALLERHNNNNDNNNNQQQQHHDDIKMSDDPYPEEQLPLSRPSSSSLRAIDGVIASASASPVTNAQRSAAVARQACGELIKHSSGSAQHSNHHQYASV</sequence>
<feature type="region of interest" description="Disordered" evidence="1">
    <location>
        <begin position="1"/>
        <end position="44"/>
    </location>
</feature>
<dbReference type="AlphaFoldDB" id="A0A2P5HSF1"/>
<organism evidence="2 3">
    <name type="scientific">Diaporthe helianthi</name>
    <dbReference type="NCBI Taxonomy" id="158607"/>
    <lineage>
        <taxon>Eukaryota</taxon>
        <taxon>Fungi</taxon>
        <taxon>Dikarya</taxon>
        <taxon>Ascomycota</taxon>
        <taxon>Pezizomycotina</taxon>
        <taxon>Sordariomycetes</taxon>
        <taxon>Sordariomycetidae</taxon>
        <taxon>Diaporthales</taxon>
        <taxon>Diaporthaceae</taxon>
        <taxon>Diaporthe</taxon>
    </lineage>
</organism>